<gene>
    <name evidence="1" type="primary">ORF102910</name>
</gene>
<proteinExistence type="predicted"/>
<dbReference type="AlphaFoldDB" id="A0A0B7A8I0"/>
<evidence type="ECO:0000313" key="1">
    <source>
        <dbReference type="EMBL" id="CEK77078.1"/>
    </source>
</evidence>
<feature type="non-terminal residue" evidence="1">
    <location>
        <position position="1"/>
    </location>
</feature>
<sequence>DRKHDLVYSFMTKTWIQGITDGLNMTVADAGHLTYEREKFRGIVGMTSYLMMIMMRTKRNVNRSVREEGYSGAKT</sequence>
<protein>
    <submittedName>
        <fullName evidence="1">Uncharacterized protein</fullName>
    </submittedName>
</protein>
<dbReference type="EMBL" id="HACG01030213">
    <property type="protein sequence ID" value="CEK77078.1"/>
    <property type="molecule type" value="Transcribed_RNA"/>
</dbReference>
<organism evidence="1">
    <name type="scientific">Arion vulgaris</name>
    <dbReference type="NCBI Taxonomy" id="1028688"/>
    <lineage>
        <taxon>Eukaryota</taxon>
        <taxon>Metazoa</taxon>
        <taxon>Spiralia</taxon>
        <taxon>Lophotrochozoa</taxon>
        <taxon>Mollusca</taxon>
        <taxon>Gastropoda</taxon>
        <taxon>Heterobranchia</taxon>
        <taxon>Euthyneura</taxon>
        <taxon>Panpulmonata</taxon>
        <taxon>Eupulmonata</taxon>
        <taxon>Stylommatophora</taxon>
        <taxon>Helicina</taxon>
        <taxon>Arionoidea</taxon>
        <taxon>Arionidae</taxon>
        <taxon>Arion</taxon>
    </lineage>
</organism>
<name>A0A0B7A8I0_9EUPU</name>
<accession>A0A0B7A8I0</accession>
<reference evidence="1" key="1">
    <citation type="submission" date="2014-12" db="EMBL/GenBank/DDBJ databases">
        <title>Insight into the proteome of Arion vulgaris.</title>
        <authorList>
            <person name="Aradska J."/>
            <person name="Bulat T."/>
            <person name="Smidak R."/>
            <person name="Sarate P."/>
            <person name="Gangsoo J."/>
            <person name="Sialana F."/>
            <person name="Bilban M."/>
            <person name="Lubec G."/>
        </authorList>
    </citation>
    <scope>NUCLEOTIDE SEQUENCE</scope>
    <source>
        <tissue evidence="1">Skin</tissue>
    </source>
</reference>